<name>A0A6G1L246_9PEZI</name>
<gene>
    <name evidence="2" type="ORF">EJ03DRAFT_175372</name>
</gene>
<evidence type="ECO:0000313" key="2">
    <source>
        <dbReference type="EMBL" id="KAF2766662.1"/>
    </source>
</evidence>
<reference evidence="2" key="1">
    <citation type="journal article" date="2020" name="Stud. Mycol.">
        <title>101 Dothideomycetes genomes: a test case for predicting lifestyles and emergence of pathogens.</title>
        <authorList>
            <person name="Haridas S."/>
            <person name="Albert R."/>
            <person name="Binder M."/>
            <person name="Bloem J."/>
            <person name="Labutti K."/>
            <person name="Salamov A."/>
            <person name="Andreopoulos B."/>
            <person name="Baker S."/>
            <person name="Barry K."/>
            <person name="Bills G."/>
            <person name="Bluhm B."/>
            <person name="Cannon C."/>
            <person name="Castanera R."/>
            <person name="Culley D."/>
            <person name="Daum C."/>
            <person name="Ezra D."/>
            <person name="Gonzalez J."/>
            <person name="Henrissat B."/>
            <person name="Kuo A."/>
            <person name="Liang C."/>
            <person name="Lipzen A."/>
            <person name="Lutzoni F."/>
            <person name="Magnuson J."/>
            <person name="Mondo S."/>
            <person name="Nolan M."/>
            <person name="Ohm R."/>
            <person name="Pangilinan J."/>
            <person name="Park H.-J."/>
            <person name="Ramirez L."/>
            <person name="Alfaro M."/>
            <person name="Sun H."/>
            <person name="Tritt A."/>
            <person name="Yoshinaga Y."/>
            <person name="Zwiers L.-H."/>
            <person name="Turgeon B."/>
            <person name="Goodwin S."/>
            <person name="Spatafora J."/>
            <person name="Crous P."/>
            <person name="Grigoriev I."/>
        </authorList>
    </citation>
    <scope>NUCLEOTIDE SEQUENCE</scope>
    <source>
        <strain evidence="2">CBS 116005</strain>
    </source>
</reference>
<evidence type="ECO:0000313" key="3">
    <source>
        <dbReference type="Proteomes" id="UP000799436"/>
    </source>
</evidence>
<sequence>MLSLQYTNITSMKTNLSLSTVLVLLATQASAKFKHGATYARCRCADTNDQPRITLWQSVCEKQYAFPAITYPIAAWDTVQTGGVVVGSHRIGADVFARRSRSGLAGMLTRISGTERGEEGLFVPPSVHRRAGARHNSNRRTSIICPEPGWSVTKADVCNVKLLFSRMRVQSNCKDMSGYPTCVYNNPSCGGNSLGSLDGEQQYQRCGSTDGIGTIYGFKVVCK</sequence>
<evidence type="ECO:0000256" key="1">
    <source>
        <dbReference type="SAM" id="SignalP"/>
    </source>
</evidence>
<proteinExistence type="predicted"/>
<accession>A0A6G1L246</accession>
<protein>
    <submittedName>
        <fullName evidence="2">Uncharacterized protein</fullName>
    </submittedName>
</protein>
<keyword evidence="1" id="KW-0732">Signal</keyword>
<dbReference type="AlphaFoldDB" id="A0A6G1L246"/>
<organism evidence="2 3">
    <name type="scientific">Teratosphaeria nubilosa</name>
    <dbReference type="NCBI Taxonomy" id="161662"/>
    <lineage>
        <taxon>Eukaryota</taxon>
        <taxon>Fungi</taxon>
        <taxon>Dikarya</taxon>
        <taxon>Ascomycota</taxon>
        <taxon>Pezizomycotina</taxon>
        <taxon>Dothideomycetes</taxon>
        <taxon>Dothideomycetidae</taxon>
        <taxon>Mycosphaerellales</taxon>
        <taxon>Teratosphaeriaceae</taxon>
        <taxon>Teratosphaeria</taxon>
    </lineage>
</organism>
<dbReference type="Proteomes" id="UP000799436">
    <property type="component" value="Unassembled WGS sequence"/>
</dbReference>
<keyword evidence="3" id="KW-1185">Reference proteome</keyword>
<feature type="signal peptide" evidence="1">
    <location>
        <begin position="1"/>
        <end position="31"/>
    </location>
</feature>
<feature type="chain" id="PRO_5026173232" evidence="1">
    <location>
        <begin position="32"/>
        <end position="223"/>
    </location>
</feature>
<dbReference type="EMBL" id="ML995868">
    <property type="protein sequence ID" value="KAF2766662.1"/>
    <property type="molecule type" value="Genomic_DNA"/>
</dbReference>